<dbReference type="InterPro" id="IPR000215">
    <property type="entry name" value="Serpin_fam"/>
</dbReference>
<keyword evidence="4" id="KW-1185">Reference proteome</keyword>
<dbReference type="PANTHER" id="PTHR11461">
    <property type="entry name" value="SERINE PROTEASE INHIBITOR, SERPIN"/>
    <property type="match status" value="1"/>
</dbReference>
<gene>
    <name evidence="3" type="ORF">EPTV-WA-164</name>
</gene>
<dbReference type="InterPro" id="IPR023796">
    <property type="entry name" value="Serpin_dom"/>
</dbReference>
<proteinExistence type="inferred from homology"/>
<dbReference type="Gene3D" id="2.30.39.10">
    <property type="entry name" value="Alpha-1-antitrypsin, domain 1"/>
    <property type="match status" value="1"/>
</dbReference>
<dbReference type="EMBL" id="KY747497">
    <property type="protein sequence ID" value="ASK51365.1"/>
    <property type="molecule type" value="Genomic_DNA"/>
</dbReference>
<dbReference type="SMART" id="SM00093">
    <property type="entry name" value="SERPIN"/>
    <property type="match status" value="1"/>
</dbReference>
<evidence type="ECO:0000259" key="2">
    <source>
        <dbReference type="SMART" id="SM00093"/>
    </source>
</evidence>
<dbReference type="PANTHER" id="PTHR11461:SF211">
    <property type="entry name" value="GH10112P-RELATED"/>
    <property type="match status" value="1"/>
</dbReference>
<dbReference type="Gene3D" id="3.30.497.10">
    <property type="entry name" value="Antithrombin, subunit I, domain 2"/>
    <property type="match status" value="1"/>
</dbReference>
<evidence type="ECO:0000313" key="3">
    <source>
        <dbReference type="EMBL" id="ASK51365.1"/>
    </source>
</evidence>
<accession>A0A220T6N2</accession>
<dbReference type="CDD" id="cd00172">
    <property type="entry name" value="serpin"/>
    <property type="match status" value="1"/>
</dbReference>
<dbReference type="SUPFAM" id="SSF56574">
    <property type="entry name" value="Serpins"/>
    <property type="match status" value="1"/>
</dbReference>
<dbReference type="InterPro" id="IPR042185">
    <property type="entry name" value="Serpin_sf_2"/>
</dbReference>
<evidence type="ECO:0000256" key="1">
    <source>
        <dbReference type="ARBA" id="ARBA00008009"/>
    </source>
</evidence>
<dbReference type="GO" id="GO:0005615">
    <property type="term" value="C:extracellular space"/>
    <property type="evidence" value="ECO:0007669"/>
    <property type="project" value="InterPro"/>
</dbReference>
<dbReference type="InterPro" id="IPR042178">
    <property type="entry name" value="Serpin_sf_1"/>
</dbReference>
<dbReference type="Proteomes" id="UP000217428">
    <property type="component" value="Segment"/>
</dbReference>
<dbReference type="InterPro" id="IPR023795">
    <property type="entry name" value="Serpin_CS"/>
</dbReference>
<organism evidence="3 4">
    <name type="scientific">Eptesipox virus</name>
    <dbReference type="NCBI Taxonomy" id="1329402"/>
    <lineage>
        <taxon>Viruses</taxon>
        <taxon>Varidnaviria</taxon>
        <taxon>Bamfordvirae</taxon>
        <taxon>Nucleocytoviricota</taxon>
        <taxon>Pokkesviricetes</taxon>
        <taxon>Chitovirales</taxon>
        <taxon>Poxviridae</taxon>
        <taxon>Chordopoxvirinae</taxon>
        <taxon>Vespertilionpoxvirus</taxon>
        <taxon>Vespertilionpoxvirus eptesipox</taxon>
    </lineage>
</organism>
<protein>
    <submittedName>
        <fullName evidence="3">Serpin 1</fullName>
    </submittedName>
</protein>
<dbReference type="OrthoDB" id="14126at10239"/>
<evidence type="ECO:0000313" key="4">
    <source>
        <dbReference type="Proteomes" id="UP000217428"/>
    </source>
</evidence>
<reference evidence="3 4" key="1">
    <citation type="journal article" date="2017" name="Virus Genes">
        <title>Characterization of Eptesipoxvirus, a novel poxvirus from a microchiropteran bat.</title>
        <authorList>
            <person name="Tu S.L."/>
            <person name="Nakazawa Y."/>
            <person name="Gao J."/>
            <person name="Wilkins K."/>
            <person name="Gallardo-Romero N."/>
            <person name="Li Y."/>
            <person name="Emerson G.L."/>
            <person name="Carroll D.S."/>
            <person name="Upton C."/>
        </authorList>
    </citation>
    <scope>NUCLEOTIDE SEQUENCE [LARGE SCALE GENOMIC DNA]</scope>
    <source>
        <strain evidence="3 4">Washington</strain>
    </source>
</reference>
<dbReference type="PROSITE" id="PS00284">
    <property type="entry name" value="SERPIN"/>
    <property type="match status" value="1"/>
</dbReference>
<feature type="domain" description="Serpin" evidence="2">
    <location>
        <begin position="6"/>
        <end position="334"/>
    </location>
</feature>
<name>A0A220T6N2_9POXV</name>
<dbReference type="InterPro" id="IPR036186">
    <property type="entry name" value="Serpin_sf"/>
</dbReference>
<dbReference type="GO" id="GO:0004867">
    <property type="term" value="F:serine-type endopeptidase inhibitor activity"/>
    <property type="evidence" value="ECO:0007669"/>
    <property type="project" value="InterPro"/>
</dbReference>
<sequence>MINFAINLFKEFNNENIIFSPPSIIATLMMIAAGANGETKKEIESIINSLPIYKTSKQLKIANRVYISKFIKYYNTYKEKIAKLNADIVQVDFNNVNQTTTAINSWINSITSINNFIKSVNADTCIMFINALSFEGEWSKKFKSGDTIISDFMISETESVNVPMMSTDLNLNIGHLDDIDARIVEIKYKNNYNMLIIIPNKVYGIQTVIKSLSSEKITEWVSKMKQQNVSLYLPKFNIDKELDLKYYLPKIGINTLFTKPDLSKITDDIVDMPIFIHKACVKVDEEGTKAAAVSSFSVVYFSCVEREIVNINKPFIFFIRKNNNISFMGKVISP</sequence>
<comment type="similarity">
    <text evidence="1">Belongs to the serpin family. Poxviruses subfamily.</text>
</comment>
<dbReference type="Pfam" id="PF00079">
    <property type="entry name" value="Serpin"/>
    <property type="match status" value="1"/>
</dbReference>